<dbReference type="GO" id="GO:0006821">
    <property type="term" value="P:chloride transport"/>
    <property type="evidence" value="ECO:0007669"/>
    <property type="project" value="InterPro"/>
</dbReference>
<dbReference type="GO" id="GO:0034715">
    <property type="term" value="C:pICln-Sm protein complex"/>
    <property type="evidence" value="ECO:0007669"/>
    <property type="project" value="InterPro"/>
</dbReference>
<keyword evidence="7" id="KW-1185">Reference proteome</keyword>
<evidence type="ECO:0000313" key="6">
    <source>
        <dbReference type="EMBL" id="TFK40215.1"/>
    </source>
</evidence>
<name>A0A5C3M6F0_9AGAR</name>
<protein>
    <submittedName>
        <fullName evidence="6">Regulator of volume decrease after cellular swelling-domain-containing protein</fullName>
    </submittedName>
</protein>
<keyword evidence="4" id="KW-0963">Cytoplasm</keyword>
<sequence length="206" mass="22687">MPSVHLIDAIPHFVSSEEHRSLVASTPVSFSDIPPVIRYKEDDVAVSIDPPLKGFSTEDAARGTLYVLTSVLAFMSTTGRGFQIEYPTITLHAISRGDTPSIYCQLDESATEEDPAAIQAEEDGVSDMRELSIVPRSPESLEPIFEALSQCASLHPDKHDDEDDLDDAFIEDDGTFETFTGDGDQELSEVGRVRSDFINDNRFAPY</sequence>
<comment type="subcellular location">
    <subcellularLocation>
        <location evidence="2">Cytoplasm</location>
    </subcellularLocation>
    <subcellularLocation>
        <location evidence="1">Nucleus</location>
    </subcellularLocation>
</comment>
<dbReference type="AlphaFoldDB" id="A0A5C3M6F0"/>
<dbReference type="GO" id="GO:0005886">
    <property type="term" value="C:plasma membrane"/>
    <property type="evidence" value="ECO:0007669"/>
    <property type="project" value="InterPro"/>
</dbReference>
<evidence type="ECO:0000256" key="2">
    <source>
        <dbReference type="ARBA" id="ARBA00004496"/>
    </source>
</evidence>
<dbReference type="EMBL" id="ML213597">
    <property type="protein sequence ID" value="TFK40215.1"/>
    <property type="molecule type" value="Genomic_DNA"/>
</dbReference>
<dbReference type="GO" id="GO:0034709">
    <property type="term" value="C:methylosome"/>
    <property type="evidence" value="ECO:0007669"/>
    <property type="project" value="InterPro"/>
</dbReference>
<keyword evidence="5" id="KW-0539">Nucleus</keyword>
<dbReference type="OrthoDB" id="19714at2759"/>
<dbReference type="InterPro" id="IPR039924">
    <property type="entry name" value="ICln/Lot5/Saf5"/>
</dbReference>
<organism evidence="6 7">
    <name type="scientific">Crucibulum laeve</name>
    <dbReference type="NCBI Taxonomy" id="68775"/>
    <lineage>
        <taxon>Eukaryota</taxon>
        <taxon>Fungi</taxon>
        <taxon>Dikarya</taxon>
        <taxon>Basidiomycota</taxon>
        <taxon>Agaricomycotina</taxon>
        <taxon>Agaricomycetes</taxon>
        <taxon>Agaricomycetidae</taxon>
        <taxon>Agaricales</taxon>
        <taxon>Agaricineae</taxon>
        <taxon>Nidulariaceae</taxon>
        <taxon>Crucibulum</taxon>
    </lineage>
</organism>
<dbReference type="PANTHER" id="PTHR21399">
    <property type="entry name" value="CHLORIDE CONDUCTANCE REGULATORY PROTEIN ICLN"/>
    <property type="match status" value="1"/>
</dbReference>
<dbReference type="PANTHER" id="PTHR21399:SF0">
    <property type="entry name" value="METHYLOSOME SUBUNIT PICLN"/>
    <property type="match status" value="1"/>
</dbReference>
<dbReference type="GO" id="GO:0045292">
    <property type="term" value="P:mRNA cis splicing, via spliceosome"/>
    <property type="evidence" value="ECO:0007669"/>
    <property type="project" value="TreeGrafter"/>
</dbReference>
<dbReference type="InterPro" id="IPR003521">
    <property type="entry name" value="ICln"/>
</dbReference>
<evidence type="ECO:0000256" key="1">
    <source>
        <dbReference type="ARBA" id="ARBA00004123"/>
    </source>
</evidence>
<proteinExistence type="inferred from homology"/>
<evidence type="ECO:0000256" key="3">
    <source>
        <dbReference type="ARBA" id="ARBA00007054"/>
    </source>
</evidence>
<dbReference type="STRING" id="68775.A0A5C3M6F0"/>
<dbReference type="GO" id="GO:0006884">
    <property type="term" value="P:cell volume homeostasis"/>
    <property type="evidence" value="ECO:0007669"/>
    <property type="project" value="InterPro"/>
</dbReference>
<dbReference type="PRINTS" id="PR01348">
    <property type="entry name" value="ICLNCHANNEL"/>
</dbReference>
<dbReference type="InterPro" id="IPR011993">
    <property type="entry name" value="PH-like_dom_sf"/>
</dbReference>
<comment type="similarity">
    <text evidence="3">Belongs to the pICln (TC 1.A.47) family.</text>
</comment>
<dbReference type="GO" id="GO:0005829">
    <property type="term" value="C:cytosol"/>
    <property type="evidence" value="ECO:0007669"/>
    <property type="project" value="InterPro"/>
</dbReference>
<dbReference type="Gene3D" id="2.30.29.30">
    <property type="entry name" value="Pleckstrin-homology domain (PH domain)/Phosphotyrosine-binding domain (PTB)"/>
    <property type="match status" value="1"/>
</dbReference>
<gene>
    <name evidence="6" type="ORF">BDQ12DRAFT_602408</name>
</gene>
<reference evidence="6 7" key="1">
    <citation type="journal article" date="2019" name="Nat. Ecol. Evol.">
        <title>Megaphylogeny resolves global patterns of mushroom evolution.</title>
        <authorList>
            <person name="Varga T."/>
            <person name="Krizsan K."/>
            <person name="Foldi C."/>
            <person name="Dima B."/>
            <person name="Sanchez-Garcia M."/>
            <person name="Sanchez-Ramirez S."/>
            <person name="Szollosi G.J."/>
            <person name="Szarkandi J.G."/>
            <person name="Papp V."/>
            <person name="Albert L."/>
            <person name="Andreopoulos W."/>
            <person name="Angelini C."/>
            <person name="Antonin V."/>
            <person name="Barry K.W."/>
            <person name="Bougher N.L."/>
            <person name="Buchanan P."/>
            <person name="Buyck B."/>
            <person name="Bense V."/>
            <person name="Catcheside P."/>
            <person name="Chovatia M."/>
            <person name="Cooper J."/>
            <person name="Damon W."/>
            <person name="Desjardin D."/>
            <person name="Finy P."/>
            <person name="Geml J."/>
            <person name="Haridas S."/>
            <person name="Hughes K."/>
            <person name="Justo A."/>
            <person name="Karasinski D."/>
            <person name="Kautmanova I."/>
            <person name="Kiss B."/>
            <person name="Kocsube S."/>
            <person name="Kotiranta H."/>
            <person name="LaButti K.M."/>
            <person name="Lechner B.E."/>
            <person name="Liimatainen K."/>
            <person name="Lipzen A."/>
            <person name="Lukacs Z."/>
            <person name="Mihaltcheva S."/>
            <person name="Morgado L.N."/>
            <person name="Niskanen T."/>
            <person name="Noordeloos M.E."/>
            <person name="Ohm R.A."/>
            <person name="Ortiz-Santana B."/>
            <person name="Ovrebo C."/>
            <person name="Racz N."/>
            <person name="Riley R."/>
            <person name="Savchenko A."/>
            <person name="Shiryaev A."/>
            <person name="Soop K."/>
            <person name="Spirin V."/>
            <person name="Szebenyi C."/>
            <person name="Tomsovsky M."/>
            <person name="Tulloss R.E."/>
            <person name="Uehling J."/>
            <person name="Grigoriev I.V."/>
            <person name="Vagvolgyi C."/>
            <person name="Papp T."/>
            <person name="Martin F.M."/>
            <person name="Miettinen O."/>
            <person name="Hibbett D.S."/>
            <person name="Nagy L.G."/>
        </authorList>
    </citation>
    <scope>NUCLEOTIDE SEQUENCE [LARGE SCALE GENOMIC DNA]</scope>
    <source>
        <strain evidence="6 7">CBS 166.37</strain>
    </source>
</reference>
<evidence type="ECO:0000256" key="4">
    <source>
        <dbReference type="ARBA" id="ARBA00022490"/>
    </source>
</evidence>
<dbReference type="GO" id="GO:0000387">
    <property type="term" value="P:spliceosomal snRNP assembly"/>
    <property type="evidence" value="ECO:0007669"/>
    <property type="project" value="InterPro"/>
</dbReference>
<dbReference type="Pfam" id="PF03517">
    <property type="entry name" value="Voldacs"/>
    <property type="match status" value="1"/>
</dbReference>
<evidence type="ECO:0000256" key="5">
    <source>
        <dbReference type="ARBA" id="ARBA00023242"/>
    </source>
</evidence>
<dbReference type="GO" id="GO:0005681">
    <property type="term" value="C:spliceosomal complex"/>
    <property type="evidence" value="ECO:0007669"/>
    <property type="project" value="TreeGrafter"/>
</dbReference>
<evidence type="ECO:0000313" key="7">
    <source>
        <dbReference type="Proteomes" id="UP000308652"/>
    </source>
</evidence>
<dbReference type="Proteomes" id="UP000308652">
    <property type="component" value="Unassembled WGS sequence"/>
</dbReference>
<accession>A0A5C3M6F0</accession>